<dbReference type="GO" id="GO:0005634">
    <property type="term" value="C:nucleus"/>
    <property type="evidence" value="ECO:0007669"/>
    <property type="project" value="UniProtKB-SubCell"/>
</dbReference>
<organism evidence="11 12">
    <name type="scientific">Anisodus acutangulus</name>
    <dbReference type="NCBI Taxonomy" id="402998"/>
    <lineage>
        <taxon>Eukaryota</taxon>
        <taxon>Viridiplantae</taxon>
        <taxon>Streptophyta</taxon>
        <taxon>Embryophyta</taxon>
        <taxon>Tracheophyta</taxon>
        <taxon>Spermatophyta</taxon>
        <taxon>Magnoliopsida</taxon>
        <taxon>eudicotyledons</taxon>
        <taxon>Gunneridae</taxon>
        <taxon>Pentapetalae</taxon>
        <taxon>asterids</taxon>
        <taxon>lamiids</taxon>
        <taxon>Solanales</taxon>
        <taxon>Solanaceae</taxon>
        <taxon>Solanoideae</taxon>
        <taxon>Hyoscyameae</taxon>
        <taxon>Anisodus</taxon>
    </lineage>
</organism>
<evidence type="ECO:0000256" key="4">
    <source>
        <dbReference type="ARBA" id="ARBA00023125"/>
    </source>
</evidence>
<reference evidence="12" key="1">
    <citation type="journal article" date="2023" name="Proc. Natl. Acad. Sci. U.S.A.">
        <title>Genomic and structural basis for evolution of tropane alkaloid biosynthesis.</title>
        <authorList>
            <person name="Wanga Y.-J."/>
            <person name="Taina T."/>
            <person name="Yua J.-Y."/>
            <person name="Lia J."/>
            <person name="Xua B."/>
            <person name="Chenc J."/>
            <person name="D'Auriad J.C."/>
            <person name="Huanga J.-P."/>
            <person name="Huanga S.-X."/>
        </authorList>
    </citation>
    <scope>NUCLEOTIDE SEQUENCE [LARGE SCALE GENOMIC DNA]</scope>
    <source>
        <strain evidence="12">cv. KIB-2019</strain>
    </source>
</reference>
<dbReference type="Pfam" id="PF05920">
    <property type="entry name" value="Homeobox_KN"/>
    <property type="match status" value="1"/>
</dbReference>
<dbReference type="PROSITE" id="PS50071">
    <property type="entry name" value="HOMEOBOX_2"/>
    <property type="match status" value="1"/>
</dbReference>
<dbReference type="SMART" id="SM00389">
    <property type="entry name" value="HOX"/>
    <property type="match status" value="1"/>
</dbReference>
<dbReference type="InterPro" id="IPR008422">
    <property type="entry name" value="KN_HD"/>
</dbReference>
<dbReference type="GO" id="GO:0006355">
    <property type="term" value="P:regulation of DNA-templated transcription"/>
    <property type="evidence" value="ECO:0007669"/>
    <property type="project" value="InterPro"/>
</dbReference>
<dbReference type="AlphaFoldDB" id="A0A9Q1LBK6"/>
<comment type="similarity">
    <text evidence="2">Belongs to the TALE/BELL homeobox family.</text>
</comment>
<dbReference type="GO" id="GO:0003677">
    <property type="term" value="F:DNA binding"/>
    <property type="evidence" value="ECO:0007669"/>
    <property type="project" value="UniProtKB-UniRule"/>
</dbReference>
<sequence>MAMYYQGGSEIQDDGLQTLYLMNPNYIGYTDTHHQQQQHIQSGNMFFLNSAGGGNFPHAPLPLQAHAQDHLVGIPLPVGFQDLGRPSIQEIFASHHGHLSRLWSPPDQSSPGGGSGGDGEDGSQSHIPSSTVVSPYSGTGGGTTTDFASQLGFQRPWLVSPTQVHHQDLSLSRSQQQQQQQMNFRSLPLDQHEISTTNHQLGILSSSPSPRTNTNNIDHTRGSGASSSFLISNGMILGSKYLKVAQYLLDEVVNVGKNIKLGESLEGGAKEKHKLENELISLVSDDVESSSQTNCVVELTTAQREELQMKKAKLVSMPDEVEQRYRQYHHQMQMIASSFEQAAGIGSSKSYTQLALHTISKQFRCLKDAISGQIKATSKSLGEEENFGGEIEGSKLKFVDHHLRQQRALQQLGMMQPNAWRPQRGLPERAVSVLRAWLFEHFLHPYPKDSDKIMLAKQTGLRRSQVSNWFINARVRLWKPMVEEMYTEEMKNNQEQNGLEENIVNKNDPNNEIVGSKSSAPQEKPISSNINQDASPIEISTSTISTSPTGGGSLPAQAAGQLECFSFIGSLNTENTADQRTSKKPRNDM</sequence>
<feature type="region of interest" description="Disordered" evidence="9">
    <location>
        <begin position="570"/>
        <end position="589"/>
    </location>
</feature>
<evidence type="ECO:0000256" key="5">
    <source>
        <dbReference type="ARBA" id="ARBA00023155"/>
    </source>
</evidence>
<keyword evidence="6" id="KW-0804">Transcription</keyword>
<dbReference type="InterPro" id="IPR050224">
    <property type="entry name" value="TALE_homeobox"/>
</dbReference>
<gene>
    <name evidence="11" type="ORF">K7X08_026854</name>
</gene>
<dbReference type="CDD" id="cd00086">
    <property type="entry name" value="homeodomain"/>
    <property type="match status" value="1"/>
</dbReference>
<feature type="compositionally biased region" description="Low complexity" evidence="9">
    <location>
        <begin position="535"/>
        <end position="548"/>
    </location>
</feature>
<dbReference type="InterPro" id="IPR006563">
    <property type="entry name" value="POX_dom"/>
</dbReference>
<accession>A0A9Q1LBK6</accession>
<evidence type="ECO:0000259" key="10">
    <source>
        <dbReference type="PROSITE" id="PS50071"/>
    </source>
</evidence>
<feature type="domain" description="Homeobox" evidence="10">
    <location>
        <begin position="417"/>
        <end position="480"/>
    </location>
</feature>
<feature type="region of interest" description="Disordered" evidence="9">
    <location>
        <begin position="201"/>
        <end position="220"/>
    </location>
</feature>
<name>A0A9Q1LBK6_9SOLA</name>
<evidence type="ECO:0000313" key="12">
    <source>
        <dbReference type="Proteomes" id="UP001152561"/>
    </source>
</evidence>
<keyword evidence="7 8" id="KW-0539">Nucleus</keyword>
<comment type="subcellular location">
    <subcellularLocation>
        <location evidence="1 8">Nucleus</location>
    </subcellularLocation>
</comment>
<feature type="compositionally biased region" description="Polar residues" evidence="9">
    <location>
        <begin position="211"/>
        <end position="220"/>
    </location>
</feature>
<keyword evidence="4 8" id="KW-0238">DNA-binding</keyword>
<feature type="compositionally biased region" description="Polar residues" evidence="9">
    <location>
        <begin position="126"/>
        <end position="137"/>
    </location>
</feature>
<feature type="compositionally biased region" description="Polar residues" evidence="9">
    <location>
        <begin position="516"/>
        <end position="534"/>
    </location>
</feature>
<proteinExistence type="inferred from homology"/>
<dbReference type="EMBL" id="JAJAGQ010000021">
    <property type="protein sequence ID" value="KAJ8531420.1"/>
    <property type="molecule type" value="Genomic_DNA"/>
</dbReference>
<evidence type="ECO:0000256" key="8">
    <source>
        <dbReference type="PROSITE-ProRule" id="PRU00108"/>
    </source>
</evidence>
<evidence type="ECO:0000256" key="2">
    <source>
        <dbReference type="ARBA" id="ARBA00006454"/>
    </source>
</evidence>
<dbReference type="Gene3D" id="1.10.10.60">
    <property type="entry name" value="Homeodomain-like"/>
    <property type="match status" value="1"/>
</dbReference>
<feature type="compositionally biased region" description="Polar residues" evidence="9">
    <location>
        <begin position="570"/>
        <end position="579"/>
    </location>
</feature>
<comment type="caution">
    <text evidence="11">The sequence shown here is derived from an EMBL/GenBank/DDBJ whole genome shotgun (WGS) entry which is preliminary data.</text>
</comment>
<evidence type="ECO:0000256" key="6">
    <source>
        <dbReference type="ARBA" id="ARBA00023163"/>
    </source>
</evidence>
<dbReference type="SMART" id="SM00574">
    <property type="entry name" value="POX"/>
    <property type="match status" value="1"/>
</dbReference>
<keyword evidence="3" id="KW-0805">Transcription regulation</keyword>
<dbReference type="FunFam" id="1.10.10.60:FF:000117">
    <property type="entry name" value="BEL1-like homeodomain protein 9"/>
    <property type="match status" value="1"/>
</dbReference>
<feature type="region of interest" description="Disordered" evidence="9">
    <location>
        <begin position="503"/>
        <end position="556"/>
    </location>
</feature>
<dbReference type="Pfam" id="PF07526">
    <property type="entry name" value="POX"/>
    <property type="match status" value="1"/>
</dbReference>
<dbReference type="PANTHER" id="PTHR11850">
    <property type="entry name" value="HOMEOBOX PROTEIN TRANSCRIPTION FACTORS"/>
    <property type="match status" value="1"/>
</dbReference>
<evidence type="ECO:0000256" key="1">
    <source>
        <dbReference type="ARBA" id="ARBA00004123"/>
    </source>
</evidence>
<evidence type="ECO:0000256" key="7">
    <source>
        <dbReference type="ARBA" id="ARBA00023242"/>
    </source>
</evidence>
<feature type="region of interest" description="Disordered" evidence="9">
    <location>
        <begin position="99"/>
        <end position="143"/>
    </location>
</feature>
<keyword evidence="5 8" id="KW-0371">Homeobox</keyword>
<feature type="DNA-binding region" description="Homeobox" evidence="8">
    <location>
        <begin position="419"/>
        <end position="481"/>
    </location>
</feature>
<protein>
    <recommendedName>
        <fullName evidence="10">Homeobox domain-containing protein</fullName>
    </recommendedName>
</protein>
<evidence type="ECO:0000256" key="3">
    <source>
        <dbReference type="ARBA" id="ARBA00023015"/>
    </source>
</evidence>
<evidence type="ECO:0000256" key="9">
    <source>
        <dbReference type="SAM" id="MobiDB-lite"/>
    </source>
</evidence>
<dbReference type="InterPro" id="IPR009057">
    <property type="entry name" value="Homeodomain-like_sf"/>
</dbReference>
<dbReference type="Proteomes" id="UP001152561">
    <property type="component" value="Unassembled WGS sequence"/>
</dbReference>
<evidence type="ECO:0000313" key="11">
    <source>
        <dbReference type="EMBL" id="KAJ8531420.1"/>
    </source>
</evidence>
<dbReference type="SUPFAM" id="SSF46689">
    <property type="entry name" value="Homeodomain-like"/>
    <property type="match status" value="1"/>
</dbReference>
<dbReference type="OrthoDB" id="10056939at2759"/>
<keyword evidence="12" id="KW-1185">Reference proteome</keyword>
<dbReference type="InterPro" id="IPR001356">
    <property type="entry name" value="HD"/>
</dbReference>